<evidence type="ECO:0008006" key="4">
    <source>
        <dbReference type="Google" id="ProtNLM"/>
    </source>
</evidence>
<proteinExistence type="predicted"/>
<feature type="compositionally biased region" description="Basic and acidic residues" evidence="1">
    <location>
        <begin position="384"/>
        <end position="397"/>
    </location>
</feature>
<keyword evidence="3" id="KW-1185">Reference proteome</keyword>
<feature type="compositionally biased region" description="Basic residues" evidence="1">
    <location>
        <begin position="179"/>
        <end position="188"/>
    </location>
</feature>
<feature type="compositionally biased region" description="Polar residues" evidence="1">
    <location>
        <begin position="258"/>
        <end position="268"/>
    </location>
</feature>
<feature type="region of interest" description="Disordered" evidence="1">
    <location>
        <begin position="442"/>
        <end position="468"/>
    </location>
</feature>
<protein>
    <recommendedName>
        <fullName evidence="4">CUE domain-containing protein</fullName>
    </recommendedName>
</protein>
<accession>A0A9P8IK78</accession>
<comment type="caution">
    <text evidence="2">The sequence shown here is derived from an EMBL/GenBank/DDBJ whole genome shotgun (WGS) entry which is preliminary data.</text>
</comment>
<feature type="compositionally biased region" description="Polar residues" evidence="1">
    <location>
        <begin position="362"/>
        <end position="373"/>
    </location>
</feature>
<evidence type="ECO:0000313" key="3">
    <source>
        <dbReference type="Proteomes" id="UP000750711"/>
    </source>
</evidence>
<reference evidence="2" key="1">
    <citation type="submission" date="2021-03" db="EMBL/GenBank/DDBJ databases">
        <title>Comparative genomics and phylogenomic investigation of the class Geoglossomycetes provide insights into ecological specialization and systematics.</title>
        <authorList>
            <person name="Melie T."/>
            <person name="Pirro S."/>
            <person name="Miller A.N."/>
            <person name="Quandt A."/>
        </authorList>
    </citation>
    <scope>NUCLEOTIDE SEQUENCE</scope>
    <source>
        <strain evidence="2">CAQ_001_2017</strain>
    </source>
</reference>
<dbReference type="Proteomes" id="UP000750711">
    <property type="component" value="Unassembled WGS sequence"/>
</dbReference>
<evidence type="ECO:0000256" key="1">
    <source>
        <dbReference type="SAM" id="MobiDB-lite"/>
    </source>
</evidence>
<sequence length="623" mass="66785">MAADAGGETDPDVIQALYDLEVAMGQRVLAGEKKEVDFSRLERGRVGAHPRDKAYLDAWNTPLPSVDFSGEALEDDLGYGQSHRAQMVERLRSSDYGDQSLNVRGEVLGRVGWTGNRSQGRGYTDSGYGGGYDRRNAFEGRNDEVGFAQAAYTSEARPAPDTDPASRQSVLRNDSPTRRIGRAGHKLRSPPPRAPSPVRRATSPVRWDAHGKSAARLGGGRKKGSSGGPTFKAMIEKAAKIEGTGAYGAGKKNEASKASETSLKTNSPTPTPRDGSSAASRRTPMVPGPQDVTASIRPVTRIQHPVGHLASPGEFMDNAHKVWPASSRHQNRDEAVASISDGAAATARPSSNEDDAGRHTPPQVTHTVACSTQKPESPTKKGKGKGEEPYPSRDSDPGRSNYELLCSQFPQLNPSVVRSFLRRSNGNLEDAKADLVKLQERCDPNPSSFAERTAAPGSSPSASNVQDEPDLIDLVDAPTVTPTEKPTRNIMDDDSLIVFQAEPPQPKQTHLLDDDFRVNVPIPWLRPALTSRSGNIPQSDAGDGIVTADNELLPLSTQLAKFSLSENAATPSNALRGTPTTQAARAAARSTTNTVFRGPDLTRSIWASENVKDGQSGSGRRRN</sequence>
<feature type="compositionally biased region" description="Polar residues" evidence="1">
    <location>
        <begin position="165"/>
        <end position="174"/>
    </location>
</feature>
<dbReference type="EMBL" id="JAGHQM010001373">
    <property type="protein sequence ID" value="KAH0555762.1"/>
    <property type="molecule type" value="Genomic_DNA"/>
</dbReference>
<feature type="compositionally biased region" description="Polar residues" evidence="1">
    <location>
        <begin position="445"/>
        <end position="466"/>
    </location>
</feature>
<name>A0A9P8IK78_9PEZI</name>
<feature type="region of interest" description="Disordered" evidence="1">
    <location>
        <begin position="113"/>
        <end position="135"/>
    </location>
</feature>
<organism evidence="2 3">
    <name type="scientific">Trichoglossum hirsutum</name>
    <dbReference type="NCBI Taxonomy" id="265104"/>
    <lineage>
        <taxon>Eukaryota</taxon>
        <taxon>Fungi</taxon>
        <taxon>Dikarya</taxon>
        <taxon>Ascomycota</taxon>
        <taxon>Pezizomycotina</taxon>
        <taxon>Geoglossomycetes</taxon>
        <taxon>Geoglossales</taxon>
        <taxon>Geoglossaceae</taxon>
        <taxon>Trichoglossum</taxon>
    </lineage>
</organism>
<feature type="region of interest" description="Disordered" evidence="1">
    <location>
        <begin position="153"/>
        <end position="230"/>
    </location>
</feature>
<feature type="region of interest" description="Disordered" evidence="1">
    <location>
        <begin position="340"/>
        <end position="402"/>
    </location>
</feature>
<dbReference type="AlphaFoldDB" id="A0A9P8IK78"/>
<evidence type="ECO:0000313" key="2">
    <source>
        <dbReference type="EMBL" id="KAH0555762.1"/>
    </source>
</evidence>
<dbReference type="CDD" id="cd14279">
    <property type="entry name" value="CUE"/>
    <property type="match status" value="1"/>
</dbReference>
<feature type="region of interest" description="Disordered" evidence="1">
    <location>
        <begin position="247"/>
        <end position="298"/>
    </location>
</feature>
<gene>
    <name evidence="2" type="ORF">GP486_006295</name>
</gene>